<dbReference type="EMBL" id="QUAK01000220">
    <property type="protein sequence ID" value="RFU83125.1"/>
    <property type="molecule type" value="Genomic_DNA"/>
</dbReference>
<dbReference type="PANTHER" id="PTHR43316:SF3">
    <property type="entry name" value="HALOACID DEHALOGENASE, TYPE II (AFU_ORTHOLOGUE AFUA_2G07750)-RELATED"/>
    <property type="match status" value="1"/>
</dbReference>
<dbReference type="Gene3D" id="3.40.50.1000">
    <property type="entry name" value="HAD superfamily/HAD-like"/>
    <property type="match status" value="1"/>
</dbReference>
<reference evidence="2 3" key="1">
    <citation type="submission" date="2018-08" db="EMBL/GenBank/DDBJ databases">
        <title>Isolation, diversity and antifungal activity of Actinobacteria from wheat.</title>
        <authorList>
            <person name="Han C."/>
        </authorList>
    </citation>
    <scope>NUCLEOTIDE SEQUENCE [LARGE SCALE GENOMIC DNA]</scope>
    <source>
        <strain evidence="2 3">NEAU-YY421</strain>
    </source>
</reference>
<proteinExistence type="predicted"/>
<accession>A0A372LXV2</accession>
<dbReference type="InterPro" id="IPR051540">
    <property type="entry name" value="S-2-haloacid_dehalogenase"/>
</dbReference>
<name>A0A372LXV2_9ACTN</name>
<dbReference type="Pfam" id="PF00702">
    <property type="entry name" value="Hydrolase"/>
    <property type="match status" value="1"/>
</dbReference>
<dbReference type="PRINTS" id="PR00413">
    <property type="entry name" value="HADHALOGNASE"/>
</dbReference>
<dbReference type="NCBIfam" id="TIGR01493">
    <property type="entry name" value="HAD-SF-IA-v2"/>
    <property type="match status" value="1"/>
</dbReference>
<organism evidence="2 3">
    <name type="scientific">Streptomyces triticagri</name>
    <dbReference type="NCBI Taxonomy" id="2293568"/>
    <lineage>
        <taxon>Bacteria</taxon>
        <taxon>Bacillati</taxon>
        <taxon>Actinomycetota</taxon>
        <taxon>Actinomycetes</taxon>
        <taxon>Kitasatosporales</taxon>
        <taxon>Streptomycetaceae</taxon>
        <taxon>Streptomyces</taxon>
    </lineage>
</organism>
<evidence type="ECO:0000313" key="3">
    <source>
        <dbReference type="Proteomes" id="UP000263094"/>
    </source>
</evidence>
<evidence type="ECO:0000313" key="2">
    <source>
        <dbReference type="EMBL" id="RFU83125.1"/>
    </source>
</evidence>
<dbReference type="InterPro" id="IPR006328">
    <property type="entry name" value="2-HAD"/>
</dbReference>
<comment type="caution">
    <text evidence="2">The sequence shown here is derived from an EMBL/GenBank/DDBJ whole genome shotgun (WGS) entry which is preliminary data.</text>
</comment>
<sequence>MTMTEDIDVVVFDILGTMVDEPGGLRTALGAELPTADDDHLDALVAQWQQYAEHEQQRIAAGRRPYANSELIDREAAERIAAQAGVEDPDAVTRLVARAQRPAPWADSVATLARMARSFPVLGLSNASRAALLRLNAHAGLRWHLALSAENAQAYKPRPEVYRLALDAVRTAPERVLMVAAHAWDLRGAQTLGLRTAYVPRPAGDPPTDSDAFDLTAHSLDDLMTTLTGGPDQAVLHRS</sequence>
<protein>
    <submittedName>
        <fullName evidence="2">Haloacid dehalogenase type II</fullName>
    </submittedName>
</protein>
<dbReference type="PANTHER" id="PTHR43316">
    <property type="entry name" value="HYDROLASE, HALOACID DELAHOGENASE-RELATED"/>
    <property type="match status" value="1"/>
</dbReference>
<dbReference type="OrthoDB" id="3774052at2"/>
<dbReference type="NCBIfam" id="TIGR01428">
    <property type="entry name" value="HAD_type_II"/>
    <property type="match status" value="1"/>
</dbReference>
<dbReference type="Gene3D" id="1.10.150.750">
    <property type="match status" value="1"/>
</dbReference>
<dbReference type="GO" id="GO:0019120">
    <property type="term" value="F:hydrolase activity, acting on acid halide bonds, in C-halide compounds"/>
    <property type="evidence" value="ECO:0007669"/>
    <property type="project" value="InterPro"/>
</dbReference>
<keyword evidence="1" id="KW-0378">Hydrolase</keyword>
<evidence type="ECO:0000256" key="1">
    <source>
        <dbReference type="ARBA" id="ARBA00022801"/>
    </source>
</evidence>
<gene>
    <name evidence="2" type="ORF">DY218_29505</name>
</gene>
<keyword evidence="3" id="KW-1185">Reference proteome</keyword>
<dbReference type="SUPFAM" id="SSF56784">
    <property type="entry name" value="HAD-like"/>
    <property type="match status" value="1"/>
</dbReference>
<dbReference type="InterPro" id="IPR036412">
    <property type="entry name" value="HAD-like_sf"/>
</dbReference>
<dbReference type="InterPro" id="IPR023214">
    <property type="entry name" value="HAD_sf"/>
</dbReference>
<dbReference type="InterPro" id="IPR006439">
    <property type="entry name" value="HAD-SF_hydro_IA"/>
</dbReference>
<dbReference type="RefSeq" id="WP_128559196.1">
    <property type="nucleotide sequence ID" value="NZ_QUAK01000220.1"/>
</dbReference>
<dbReference type="AlphaFoldDB" id="A0A372LXV2"/>
<dbReference type="Proteomes" id="UP000263094">
    <property type="component" value="Unassembled WGS sequence"/>
</dbReference>